<dbReference type="InterPro" id="IPR003018">
    <property type="entry name" value="GAF"/>
</dbReference>
<sequence length="314" mass="33935">MNAYRLLHVDADRDRRRKIGGRVDADGRFVAEPEPCGEAALDTLGHEAYDAVAVGHPLPDGAAEFVRRVRGGYPEIPLVSYSDGESIDVELIRTLFCAGVTDHLTVRDTVADVDGDAGNGGPAALIDRLDDAVEVFHERQRSRRGATALRRLGDAIAGSPTELNAVIDGVLETVRATYGVDYAGLAQIVGDEFRFVAGEGTEELCVAFDRTLPLGDTYCETTVDAGRTVATGPDGGVGDRGRPPIGRQLGLECYLGTPVYVADDLFGTLCVVDRSRRDGFARWERTGIELAARWVGRELAHDREKARIRALGER</sequence>
<feature type="domain" description="GAF" evidence="1">
    <location>
        <begin position="163"/>
        <end position="298"/>
    </location>
</feature>
<protein>
    <submittedName>
        <fullName evidence="2">GAF domain-containing protein</fullName>
    </submittedName>
</protein>
<organism evidence="2 3">
    <name type="scientific">Halobaculum gomorrense</name>
    <dbReference type="NCBI Taxonomy" id="43928"/>
    <lineage>
        <taxon>Archaea</taxon>
        <taxon>Methanobacteriati</taxon>
        <taxon>Methanobacteriota</taxon>
        <taxon>Stenosarchaea group</taxon>
        <taxon>Halobacteria</taxon>
        <taxon>Halobacteriales</taxon>
        <taxon>Haloferacaceae</taxon>
        <taxon>Halobaculum</taxon>
    </lineage>
</organism>
<keyword evidence="3" id="KW-1185">Reference proteome</keyword>
<dbReference type="RefSeq" id="WP_073306660.1">
    <property type="nucleotide sequence ID" value="NZ_FQWV01000001.1"/>
</dbReference>
<name>A0A1M5K0I3_9EURY</name>
<evidence type="ECO:0000313" key="3">
    <source>
        <dbReference type="Proteomes" id="UP000184357"/>
    </source>
</evidence>
<reference evidence="2 3" key="1">
    <citation type="submission" date="2016-11" db="EMBL/GenBank/DDBJ databases">
        <authorList>
            <person name="Jaros S."/>
            <person name="Januszkiewicz K."/>
            <person name="Wedrychowicz H."/>
        </authorList>
    </citation>
    <scope>NUCLEOTIDE SEQUENCE [LARGE SCALE GENOMIC DNA]</scope>
    <source>
        <strain evidence="2 3">DSM 9297</strain>
    </source>
</reference>
<accession>A0A1M5K0I3</accession>
<dbReference type="Pfam" id="PF01590">
    <property type="entry name" value="GAF"/>
    <property type="match status" value="1"/>
</dbReference>
<dbReference type="InterPro" id="IPR029016">
    <property type="entry name" value="GAF-like_dom_sf"/>
</dbReference>
<dbReference type="AlphaFoldDB" id="A0A1M5K0I3"/>
<gene>
    <name evidence="2" type="ORF">SAMN05443636_0327</name>
</gene>
<dbReference type="Gene3D" id="3.30.450.40">
    <property type="match status" value="1"/>
</dbReference>
<dbReference type="Proteomes" id="UP000184357">
    <property type="component" value="Unassembled WGS sequence"/>
</dbReference>
<dbReference type="EMBL" id="FQWV01000001">
    <property type="protein sequence ID" value="SHG46050.1"/>
    <property type="molecule type" value="Genomic_DNA"/>
</dbReference>
<dbReference type="SUPFAM" id="SSF55781">
    <property type="entry name" value="GAF domain-like"/>
    <property type="match status" value="1"/>
</dbReference>
<dbReference type="OrthoDB" id="8127at2157"/>
<proteinExistence type="predicted"/>
<evidence type="ECO:0000259" key="1">
    <source>
        <dbReference type="Pfam" id="PF01590"/>
    </source>
</evidence>
<evidence type="ECO:0000313" key="2">
    <source>
        <dbReference type="EMBL" id="SHG46050.1"/>
    </source>
</evidence>